<dbReference type="EMBL" id="CAFAAM010000091">
    <property type="protein sequence ID" value="CAB4804601.1"/>
    <property type="molecule type" value="Genomic_DNA"/>
</dbReference>
<accession>A0A6J6R8V4</accession>
<dbReference type="PANTHER" id="PTHR43194">
    <property type="entry name" value="HYDROLASE ALPHA/BETA FOLD FAMILY"/>
    <property type="match status" value="1"/>
</dbReference>
<evidence type="ECO:0000313" key="9">
    <source>
        <dbReference type="EMBL" id="CAB4960834.1"/>
    </source>
</evidence>
<dbReference type="EMBL" id="CAESAL010000071">
    <property type="protein sequence ID" value="CAB4345465.1"/>
    <property type="molecule type" value="Genomic_DNA"/>
</dbReference>
<feature type="domain" description="Serine aminopeptidase S33" evidence="1">
    <location>
        <begin position="61"/>
        <end position="154"/>
    </location>
</feature>
<dbReference type="InterPro" id="IPR029058">
    <property type="entry name" value="AB_hydrolase_fold"/>
</dbReference>
<dbReference type="InterPro" id="IPR000639">
    <property type="entry name" value="Epox_hydrolase-like"/>
</dbReference>
<dbReference type="SUPFAM" id="SSF53474">
    <property type="entry name" value="alpha/beta-Hydrolases"/>
    <property type="match status" value="1"/>
</dbReference>
<evidence type="ECO:0000313" key="3">
    <source>
        <dbReference type="EMBL" id="CAB4371100.1"/>
    </source>
</evidence>
<name>A0A6J6R8V4_9ZZZZ</name>
<dbReference type="EMBL" id="CAEZXY010000102">
    <property type="protein sequence ID" value="CAB4720361.1"/>
    <property type="molecule type" value="Genomic_DNA"/>
</dbReference>
<dbReference type="EMBL" id="CAEZVC010000067">
    <property type="protein sequence ID" value="CAB4625082.1"/>
    <property type="molecule type" value="Genomic_DNA"/>
</dbReference>
<evidence type="ECO:0000313" key="6">
    <source>
        <dbReference type="EMBL" id="CAB4720361.1"/>
    </source>
</evidence>
<dbReference type="Gene3D" id="3.40.50.1820">
    <property type="entry name" value="alpha/beta hydrolase"/>
    <property type="match status" value="1"/>
</dbReference>
<dbReference type="InterPro" id="IPR022742">
    <property type="entry name" value="Hydrolase_4"/>
</dbReference>
<sequence length="328" mass="36554">MKSTGIANTSDGCGGRRLADVASADQTREFSGAKAPDRTGSIDSSGLRLALNEWGDPEAPVLAMVHGGFDFSRTFDVFAPMIAEAGWRVVAWDARGHGDSDHAHMYGWSADVRDHLAAIQSISSEPIVLLGHSKGGGQLLDLLDGRPSLAKAFVNLDGLPSQFSSPDVNDRERRRMRRADLASGLDRRRRRNELSRRPDTIEGLAERRQPMNPRLSREWLEYLVTVGARHDDEGWRWKIDPVLHLGGFGPWRPGWSLDHLAALEMPFLGVLSGVQDDPMGWKSRHSDIEPFLPPGGRLEYYDDIGHFLHIEQTRVIADLVLEFLEPLR</sequence>
<protein>
    <submittedName>
        <fullName evidence="6">Unannotated protein</fullName>
    </submittedName>
</protein>
<reference evidence="6" key="1">
    <citation type="submission" date="2020-05" db="EMBL/GenBank/DDBJ databases">
        <authorList>
            <person name="Chiriac C."/>
            <person name="Salcher M."/>
            <person name="Ghai R."/>
            <person name="Kavagutti S V."/>
        </authorList>
    </citation>
    <scope>NUCLEOTIDE SEQUENCE</scope>
</reference>
<dbReference type="EMBL" id="CAFAAD010000068">
    <property type="protein sequence ID" value="CAB4793376.1"/>
    <property type="molecule type" value="Genomic_DNA"/>
</dbReference>
<gene>
    <name evidence="4" type="ORF">UFOPK1762_01534</name>
    <name evidence="5" type="ORF">UFOPK1906_01118</name>
    <name evidence="6" type="ORF">UFOPK2624_01663</name>
    <name evidence="7" type="ORF">UFOPK2969_01008</name>
    <name evidence="8" type="ORF">UFOPK3010_00791</name>
    <name evidence="2" type="ORF">UFOPK3331_01545</name>
    <name evidence="9" type="ORF">UFOPK3785_01473</name>
    <name evidence="3" type="ORF">UFOPK4201_00620</name>
    <name evidence="10" type="ORF">UFOPK4371_01354</name>
</gene>
<evidence type="ECO:0000313" key="8">
    <source>
        <dbReference type="EMBL" id="CAB4804601.1"/>
    </source>
</evidence>
<dbReference type="EMBL" id="CAEUNJ010000019">
    <property type="protein sequence ID" value="CAB4371100.1"/>
    <property type="molecule type" value="Genomic_DNA"/>
</dbReference>
<dbReference type="PRINTS" id="PR00412">
    <property type="entry name" value="EPOXHYDRLASE"/>
</dbReference>
<evidence type="ECO:0000313" key="2">
    <source>
        <dbReference type="EMBL" id="CAB4345465.1"/>
    </source>
</evidence>
<dbReference type="GO" id="GO:0003824">
    <property type="term" value="F:catalytic activity"/>
    <property type="evidence" value="ECO:0007669"/>
    <property type="project" value="InterPro"/>
</dbReference>
<dbReference type="EMBL" id="CAEZTY010000074">
    <property type="protein sequence ID" value="CAB4594503.1"/>
    <property type="molecule type" value="Genomic_DNA"/>
</dbReference>
<evidence type="ECO:0000313" key="4">
    <source>
        <dbReference type="EMBL" id="CAB4594503.1"/>
    </source>
</evidence>
<dbReference type="Pfam" id="PF12146">
    <property type="entry name" value="Hydrolase_4"/>
    <property type="match status" value="1"/>
</dbReference>
<evidence type="ECO:0000313" key="10">
    <source>
        <dbReference type="EMBL" id="CAB5078122.1"/>
    </source>
</evidence>
<evidence type="ECO:0000259" key="1">
    <source>
        <dbReference type="Pfam" id="PF12146"/>
    </source>
</evidence>
<dbReference type="PANTHER" id="PTHR43194:SF2">
    <property type="entry name" value="PEROXISOMAL MEMBRANE PROTEIN LPX1"/>
    <property type="match status" value="1"/>
</dbReference>
<evidence type="ECO:0000313" key="5">
    <source>
        <dbReference type="EMBL" id="CAB4625082.1"/>
    </source>
</evidence>
<dbReference type="EMBL" id="CAFBRD010000085">
    <property type="protein sequence ID" value="CAB5078122.1"/>
    <property type="molecule type" value="Genomic_DNA"/>
</dbReference>
<organism evidence="6">
    <name type="scientific">freshwater metagenome</name>
    <dbReference type="NCBI Taxonomy" id="449393"/>
    <lineage>
        <taxon>unclassified sequences</taxon>
        <taxon>metagenomes</taxon>
        <taxon>ecological metagenomes</taxon>
    </lineage>
</organism>
<dbReference type="InterPro" id="IPR050228">
    <property type="entry name" value="Carboxylesterase_BioH"/>
</dbReference>
<evidence type="ECO:0000313" key="7">
    <source>
        <dbReference type="EMBL" id="CAB4793376.1"/>
    </source>
</evidence>
<dbReference type="EMBL" id="CAFBNJ010000088">
    <property type="protein sequence ID" value="CAB4960834.1"/>
    <property type="molecule type" value="Genomic_DNA"/>
</dbReference>
<dbReference type="AlphaFoldDB" id="A0A6J6R8V4"/>
<proteinExistence type="predicted"/>